<dbReference type="HOGENOM" id="CLU_062058_0_0_1"/>
<sequence>MEKELREELRALLTYPYQWSPSSDSTVEEYVSKYKPSMIQDDGTKPWLWVNNIHKPDFDAEKEAAAEEEATKALEETAKRVEEIQNDDAIPLRSNKKKGTRSKKELRDEATSQASSRLKEIALKYNHTTGKWLIYAKPDLIDAIWSKLAVSVASGPLSSTPVFSAKVSTSPKNDAGPNYQHVICVYLPNIYDESAAREVLRILVREHSTPSAAKPDLYTGIGLDSKHRSGVRSTVWQPKELIDEKELKEMRDAFFASLKAGTDTAGGTSKGPLKPKATDKKDDPFGSDSEDEDEGDKKAAKEKEVQRRQALLKSKAPPAGSSKTAPKKQEEFSTTEEEDEAPKKVAPKRKAKAAPRVTKRAKTKAVSDEDDD</sequence>
<accession>A0A067MZ67</accession>
<evidence type="ECO:0000256" key="2">
    <source>
        <dbReference type="SAM" id="MobiDB-lite"/>
    </source>
</evidence>
<reference evidence="4" key="1">
    <citation type="journal article" date="2014" name="Proc. Natl. Acad. Sci. U.S.A.">
        <title>Extensive sampling of basidiomycete genomes demonstrates inadequacy of the white-rot/brown-rot paradigm for wood decay fungi.</title>
        <authorList>
            <person name="Riley R."/>
            <person name="Salamov A.A."/>
            <person name="Brown D.W."/>
            <person name="Nagy L.G."/>
            <person name="Floudas D."/>
            <person name="Held B.W."/>
            <person name="Levasseur A."/>
            <person name="Lombard V."/>
            <person name="Morin E."/>
            <person name="Otillar R."/>
            <person name="Lindquist E.A."/>
            <person name="Sun H."/>
            <person name="LaButti K.M."/>
            <person name="Schmutz J."/>
            <person name="Jabbour D."/>
            <person name="Luo H."/>
            <person name="Baker S.E."/>
            <person name="Pisabarro A.G."/>
            <person name="Walton J.D."/>
            <person name="Blanchette R.A."/>
            <person name="Henrissat B."/>
            <person name="Martin F."/>
            <person name="Cullen D."/>
            <person name="Hibbett D.S."/>
            <person name="Grigoriev I.V."/>
        </authorList>
    </citation>
    <scope>NUCLEOTIDE SEQUENCE [LARGE SCALE GENOMIC DNA]</scope>
    <source>
        <strain evidence="4">FD-172 SS1</strain>
    </source>
</reference>
<dbReference type="PANTHER" id="PTHR31977">
    <property type="entry name" value="UPF0696 PROTEIN C11ORF68"/>
    <property type="match status" value="1"/>
</dbReference>
<feature type="compositionally biased region" description="Basic and acidic residues" evidence="2">
    <location>
        <begin position="295"/>
        <end position="307"/>
    </location>
</feature>
<dbReference type="InterPro" id="IPR015034">
    <property type="entry name" value="Bles03"/>
</dbReference>
<comment type="similarity">
    <text evidence="1">Belongs to the UPF0696 family.</text>
</comment>
<dbReference type="InterPro" id="IPR023398">
    <property type="entry name" value="TIF_eIF4e-like"/>
</dbReference>
<dbReference type="EMBL" id="KL198018">
    <property type="protein sequence ID" value="KDQ20000.1"/>
    <property type="molecule type" value="Genomic_DNA"/>
</dbReference>
<dbReference type="SUPFAM" id="SSF55418">
    <property type="entry name" value="eIF4e-like"/>
    <property type="match status" value="1"/>
</dbReference>
<dbReference type="OrthoDB" id="10067381at2759"/>
<feature type="region of interest" description="Disordered" evidence="2">
    <location>
        <begin position="261"/>
        <end position="372"/>
    </location>
</feature>
<proteinExistence type="inferred from homology"/>
<name>A0A067MZ67_BOTB1</name>
<feature type="region of interest" description="Disordered" evidence="2">
    <location>
        <begin position="85"/>
        <end position="111"/>
    </location>
</feature>
<dbReference type="Proteomes" id="UP000027195">
    <property type="component" value="Unassembled WGS sequence"/>
</dbReference>
<evidence type="ECO:0000313" key="3">
    <source>
        <dbReference type="EMBL" id="KDQ20000.1"/>
    </source>
</evidence>
<dbReference type="PANTHER" id="PTHR31977:SF1">
    <property type="entry name" value="UPF0696 PROTEIN C11ORF68"/>
    <property type="match status" value="1"/>
</dbReference>
<organism evidence="3 4">
    <name type="scientific">Botryobasidium botryosum (strain FD-172 SS1)</name>
    <dbReference type="NCBI Taxonomy" id="930990"/>
    <lineage>
        <taxon>Eukaryota</taxon>
        <taxon>Fungi</taxon>
        <taxon>Dikarya</taxon>
        <taxon>Basidiomycota</taxon>
        <taxon>Agaricomycotina</taxon>
        <taxon>Agaricomycetes</taxon>
        <taxon>Cantharellales</taxon>
        <taxon>Botryobasidiaceae</taxon>
        <taxon>Botryobasidium</taxon>
    </lineage>
</organism>
<keyword evidence="4" id="KW-1185">Reference proteome</keyword>
<dbReference type="Pfam" id="PF08939">
    <property type="entry name" value="Bles03"/>
    <property type="match status" value="1"/>
</dbReference>
<protein>
    <submittedName>
        <fullName evidence="3">Uncharacterized protein</fullName>
    </submittedName>
</protein>
<dbReference type="InParanoid" id="A0A067MZ67"/>
<evidence type="ECO:0000256" key="1">
    <source>
        <dbReference type="ARBA" id="ARBA00010568"/>
    </source>
</evidence>
<evidence type="ECO:0000313" key="4">
    <source>
        <dbReference type="Proteomes" id="UP000027195"/>
    </source>
</evidence>
<feature type="compositionally biased region" description="Basic residues" evidence="2">
    <location>
        <begin position="345"/>
        <end position="363"/>
    </location>
</feature>
<dbReference type="AlphaFoldDB" id="A0A067MZ67"/>
<gene>
    <name evidence="3" type="ORF">BOTBODRAFT_27407</name>
</gene>
<dbReference type="Gene3D" id="3.30.760.10">
    <property type="entry name" value="RNA Cap, Translation Initiation Factor Eif4e"/>
    <property type="match status" value="1"/>
</dbReference>